<dbReference type="InterPro" id="IPR029068">
    <property type="entry name" value="Glyas_Bleomycin-R_OHBP_Dase"/>
</dbReference>
<proteinExistence type="predicted"/>
<dbReference type="PROSITE" id="PS51819">
    <property type="entry name" value="VOC"/>
    <property type="match status" value="2"/>
</dbReference>
<dbReference type="PANTHER" id="PTHR43048">
    <property type="entry name" value="METHYLMALONYL-COA EPIMERASE"/>
    <property type="match status" value="1"/>
</dbReference>
<evidence type="ECO:0000259" key="2">
    <source>
        <dbReference type="PROSITE" id="PS51819"/>
    </source>
</evidence>
<sequence length="295" mass="30561">MALSAEAARSGWRIAAIGLSTGCVARLAAFYEAAFGCRPEGPALAGAAIRRLTGLPGQGTLQRLRLGAQAIELWAADPPGRPYPVDSRSCDLWFQHMAIVVADMRAAYAQLLRQPGWNPISVDGPQRLPASSGGVTAFKFRDPEGHPLELLEFPADRWPPAWRGAPGGPCLGIDHSAIAVSDSAASIAFYAALGFAVAGGSANAGPEQARLDGLPGAEATVTALRPAAAPPHLELLGYAPALRPRPRPVDLRETDLAATRLRLVPTGAPDDPAPGAARLLRDPDGHGLVLAGAPG</sequence>
<dbReference type="PANTHER" id="PTHR43048:SF3">
    <property type="entry name" value="METHYLMALONYL-COA EPIMERASE, MITOCHONDRIAL"/>
    <property type="match status" value="1"/>
</dbReference>
<evidence type="ECO:0000256" key="1">
    <source>
        <dbReference type="ARBA" id="ARBA00022723"/>
    </source>
</evidence>
<dbReference type="InterPro" id="IPR051785">
    <property type="entry name" value="MMCE/EMCE_epimerase"/>
</dbReference>
<dbReference type="OrthoDB" id="8076422at2"/>
<dbReference type="AlphaFoldDB" id="A0A327MDH2"/>
<dbReference type="GO" id="GO:0004493">
    <property type="term" value="F:methylmalonyl-CoA epimerase activity"/>
    <property type="evidence" value="ECO:0007669"/>
    <property type="project" value="TreeGrafter"/>
</dbReference>
<keyword evidence="4" id="KW-1185">Reference proteome</keyword>
<accession>A0A327MDH2</accession>
<dbReference type="RefSeq" id="WP_111468558.1">
    <property type="nucleotide sequence ID" value="NZ_QLIX01000002.1"/>
</dbReference>
<name>A0A327MDH2_9PROT</name>
<feature type="domain" description="VOC" evidence="2">
    <location>
        <begin position="13"/>
        <end position="153"/>
    </location>
</feature>
<gene>
    <name evidence="3" type="ORF">DOO78_04690</name>
</gene>
<dbReference type="SUPFAM" id="SSF54593">
    <property type="entry name" value="Glyoxalase/Bleomycin resistance protein/Dihydroxybiphenyl dioxygenase"/>
    <property type="match status" value="2"/>
</dbReference>
<dbReference type="GO" id="GO:0046872">
    <property type="term" value="F:metal ion binding"/>
    <property type="evidence" value="ECO:0007669"/>
    <property type="project" value="UniProtKB-KW"/>
</dbReference>
<reference evidence="4" key="1">
    <citation type="submission" date="2018-06" db="EMBL/GenBank/DDBJ databases">
        <authorList>
            <person name="Khan S.A."/>
        </authorList>
    </citation>
    <scope>NUCLEOTIDE SEQUENCE [LARGE SCALE GENOMIC DNA]</scope>
    <source>
        <strain evidence="4">DB-1506</strain>
    </source>
</reference>
<comment type="caution">
    <text evidence="3">The sequence shown here is derived from an EMBL/GenBank/DDBJ whole genome shotgun (WGS) entry which is preliminary data.</text>
</comment>
<evidence type="ECO:0000313" key="3">
    <source>
        <dbReference type="EMBL" id="RAI60372.1"/>
    </source>
</evidence>
<dbReference type="CDD" id="cd06587">
    <property type="entry name" value="VOC"/>
    <property type="match status" value="1"/>
</dbReference>
<dbReference type="Gene3D" id="3.10.180.10">
    <property type="entry name" value="2,3-Dihydroxybiphenyl 1,2-Dioxygenase, domain 1"/>
    <property type="match status" value="2"/>
</dbReference>
<keyword evidence="1" id="KW-0479">Metal-binding</keyword>
<dbReference type="Proteomes" id="UP000249065">
    <property type="component" value="Unassembled WGS sequence"/>
</dbReference>
<dbReference type="InterPro" id="IPR037523">
    <property type="entry name" value="VOC_core"/>
</dbReference>
<organism evidence="3 4">
    <name type="scientific">Roseicella frigidaeris</name>
    <dbReference type="NCBI Taxonomy" id="2230885"/>
    <lineage>
        <taxon>Bacteria</taxon>
        <taxon>Pseudomonadati</taxon>
        <taxon>Pseudomonadota</taxon>
        <taxon>Alphaproteobacteria</taxon>
        <taxon>Acetobacterales</taxon>
        <taxon>Roseomonadaceae</taxon>
        <taxon>Roseicella</taxon>
    </lineage>
</organism>
<feature type="domain" description="VOC" evidence="2">
    <location>
        <begin position="172"/>
        <end position="295"/>
    </location>
</feature>
<dbReference type="InterPro" id="IPR004360">
    <property type="entry name" value="Glyas_Fos-R_dOase_dom"/>
</dbReference>
<dbReference type="EMBL" id="QLIX01000002">
    <property type="protein sequence ID" value="RAI60372.1"/>
    <property type="molecule type" value="Genomic_DNA"/>
</dbReference>
<protein>
    <submittedName>
        <fullName evidence="3">Glyoxalase</fullName>
    </submittedName>
</protein>
<dbReference type="Pfam" id="PF00903">
    <property type="entry name" value="Glyoxalase"/>
    <property type="match status" value="1"/>
</dbReference>
<dbReference type="GO" id="GO:0046491">
    <property type="term" value="P:L-methylmalonyl-CoA metabolic process"/>
    <property type="evidence" value="ECO:0007669"/>
    <property type="project" value="TreeGrafter"/>
</dbReference>
<evidence type="ECO:0000313" key="4">
    <source>
        <dbReference type="Proteomes" id="UP000249065"/>
    </source>
</evidence>